<sequence length="328" mass="36064">MAVIDISPYSGEHCESTALLNMLRNHDVELSEPLIFGLGQGLSFLYWHSKQMPNPFLAGRVKPDHLMRNVSDALGLELLAGETTSPAKAEATLIAALDEGDVVGLKLDRYHLDYARENHHFAAHYVACIGYEDDRFVVVETRSLGVQSTSRESLARARSARGPMSSRNLSVRVRPRGYDESVLAKACQSSILATAQEFLSPPITNMGFKGIAKAGSLMRGWHDRLDRPLEAMGAVGTSMEEGGTGGGLFRTLWAQFLEEAYELTGIEVYDELAVEYRRISKCWTDVANLLRDADDAAARRSLDEAASIVDALAAEERTAMVRLEEASR</sequence>
<feature type="domain" description="DUF4872" evidence="2">
    <location>
        <begin position="152"/>
        <end position="323"/>
    </location>
</feature>
<organism evidence="3 4">
    <name type="scientific">Streptomyces tirandamycinicus</name>
    <dbReference type="NCBI Taxonomy" id="2174846"/>
    <lineage>
        <taxon>Bacteria</taxon>
        <taxon>Bacillati</taxon>
        <taxon>Actinomycetota</taxon>
        <taxon>Actinomycetes</taxon>
        <taxon>Kitasatosporales</taxon>
        <taxon>Streptomycetaceae</taxon>
        <taxon>Streptomyces</taxon>
    </lineage>
</organism>
<accession>A0A2S1SXH7</accession>
<dbReference type="OrthoDB" id="4075615at2"/>
<evidence type="ECO:0000259" key="1">
    <source>
        <dbReference type="Pfam" id="PF14399"/>
    </source>
</evidence>
<dbReference type="InterPro" id="IPR026935">
    <property type="entry name" value="BtrH_N"/>
</dbReference>
<dbReference type="Pfam" id="PF16169">
    <property type="entry name" value="DUF4872"/>
    <property type="match status" value="1"/>
</dbReference>
<dbReference type="EMBL" id="CP029188">
    <property type="protein sequence ID" value="AWI31102.1"/>
    <property type="molecule type" value="Genomic_DNA"/>
</dbReference>
<proteinExistence type="predicted"/>
<gene>
    <name evidence="3" type="ORF">DDW44_21695</name>
</gene>
<dbReference type="KEGG" id="stir:DDW44_21695"/>
<dbReference type="InterPro" id="IPR032369">
    <property type="entry name" value="DUF4872"/>
</dbReference>
<dbReference type="Proteomes" id="UP000244900">
    <property type="component" value="Chromosome"/>
</dbReference>
<reference evidence="3 4" key="1">
    <citation type="submission" date="2018-05" db="EMBL/GenBank/DDBJ databases">
        <title>Complete genome sequence of sponge-derived Streptomyces sp. HNM0039.</title>
        <authorList>
            <person name="Huang X."/>
            <person name="Zhou S."/>
        </authorList>
    </citation>
    <scope>NUCLEOTIDE SEQUENCE [LARGE SCALE GENOMIC DNA]</scope>
    <source>
        <strain evidence="3 4">HNM0039</strain>
    </source>
</reference>
<dbReference type="AlphaFoldDB" id="A0A2S1SXH7"/>
<keyword evidence="4" id="KW-1185">Reference proteome</keyword>
<evidence type="ECO:0008006" key="5">
    <source>
        <dbReference type="Google" id="ProtNLM"/>
    </source>
</evidence>
<evidence type="ECO:0000259" key="2">
    <source>
        <dbReference type="Pfam" id="PF16169"/>
    </source>
</evidence>
<evidence type="ECO:0000313" key="3">
    <source>
        <dbReference type="EMBL" id="AWI31102.1"/>
    </source>
</evidence>
<feature type="domain" description="Butirosin biosynthesis protein H N-terminal" evidence="1">
    <location>
        <begin position="13"/>
        <end position="139"/>
    </location>
</feature>
<evidence type="ECO:0000313" key="4">
    <source>
        <dbReference type="Proteomes" id="UP000244900"/>
    </source>
</evidence>
<dbReference type="RefSeq" id="WP_108907439.1">
    <property type="nucleotide sequence ID" value="NZ_CP029188.1"/>
</dbReference>
<protein>
    <recommendedName>
        <fullName evidence="5">Lantibiotic ABC transporter</fullName>
    </recommendedName>
</protein>
<dbReference type="Pfam" id="PF14399">
    <property type="entry name" value="BtrH_N"/>
    <property type="match status" value="1"/>
</dbReference>
<name>A0A2S1SXH7_9ACTN</name>